<feature type="transmembrane region" description="Helical" evidence="1">
    <location>
        <begin position="58"/>
        <end position="80"/>
    </location>
</feature>
<protein>
    <submittedName>
        <fullName evidence="2">Uncharacterized protein</fullName>
    </submittedName>
</protein>
<accession>A0A1N7FLZ8</accession>
<organism evidence="2 3">
    <name type="scientific">Moraxella cuniculi DSM 21768</name>
    <dbReference type="NCBI Taxonomy" id="1122245"/>
    <lineage>
        <taxon>Bacteria</taxon>
        <taxon>Pseudomonadati</taxon>
        <taxon>Pseudomonadota</taxon>
        <taxon>Gammaproteobacteria</taxon>
        <taxon>Moraxellales</taxon>
        <taxon>Moraxellaceae</taxon>
        <taxon>Moraxella</taxon>
    </lineage>
</organism>
<keyword evidence="1" id="KW-0812">Transmembrane</keyword>
<dbReference type="RefSeq" id="WP_126330840.1">
    <property type="nucleotide sequence ID" value="NZ_FTNU01000014.1"/>
</dbReference>
<proteinExistence type="predicted"/>
<evidence type="ECO:0000313" key="2">
    <source>
        <dbReference type="EMBL" id="SIS01323.1"/>
    </source>
</evidence>
<keyword evidence="1" id="KW-0472">Membrane</keyword>
<reference evidence="3" key="1">
    <citation type="submission" date="2017-01" db="EMBL/GenBank/DDBJ databases">
        <authorList>
            <person name="Varghese N."/>
            <person name="Submissions S."/>
        </authorList>
    </citation>
    <scope>NUCLEOTIDE SEQUENCE [LARGE SCALE GENOMIC DNA]</scope>
    <source>
        <strain evidence="3">DSM 21768</strain>
    </source>
</reference>
<dbReference type="EMBL" id="FTNU01000014">
    <property type="protein sequence ID" value="SIS01323.1"/>
    <property type="molecule type" value="Genomic_DNA"/>
</dbReference>
<feature type="transmembrane region" description="Helical" evidence="1">
    <location>
        <begin position="92"/>
        <end position="112"/>
    </location>
</feature>
<keyword evidence="1" id="KW-1133">Transmembrane helix</keyword>
<dbReference type="Proteomes" id="UP000187495">
    <property type="component" value="Unassembled WGS sequence"/>
</dbReference>
<name>A0A1N7FLZ8_9GAMM</name>
<sequence length="113" mass="12071">MNHDTQRTNPPAKQGGAIGVVPMVFSVGLCLATIVLSAAGFGFRLMFGDPPEQVFRQAAVIVPAFVVVLPMMVWLGSIGLNKLGKAHIHPRNAWTLGWLLSTVALLSIMGVYS</sequence>
<evidence type="ECO:0000313" key="3">
    <source>
        <dbReference type="Proteomes" id="UP000187495"/>
    </source>
</evidence>
<feature type="transmembrane region" description="Helical" evidence="1">
    <location>
        <begin position="20"/>
        <end position="46"/>
    </location>
</feature>
<dbReference type="AlphaFoldDB" id="A0A1N7FLZ8"/>
<keyword evidence="3" id="KW-1185">Reference proteome</keyword>
<dbReference type="STRING" id="34061.B0189_06230"/>
<evidence type="ECO:0000256" key="1">
    <source>
        <dbReference type="SAM" id="Phobius"/>
    </source>
</evidence>
<gene>
    <name evidence="2" type="ORF">SAMN02745664_11431</name>
</gene>